<sequence>MGEIGGNDYNHPFFQGKNADEVRTFVPSVIDAISSAINDLIELGVKTLLVPGNFPIGCIPAYLDVFQSKNVEDYDSQTGCIKWLNEFSEYHNRLLQDELDRLRKLHPHVTIIYANYYDATISFFRAPQLFGDGPYGVNRFVQCGHKDAKVCSDPSSSISWDGIHLTEAAYETIARSLLEGPHAKPPITRACPGAQQTAIDF</sequence>
<dbReference type="InterPro" id="IPR036514">
    <property type="entry name" value="SGNH_hydro_sf"/>
</dbReference>
<dbReference type="AlphaFoldDB" id="A0A444CU64"/>
<name>A0A444CU64_ENSVE</name>
<dbReference type="SUPFAM" id="SSF52266">
    <property type="entry name" value="SGNH hydrolase"/>
    <property type="match status" value="1"/>
</dbReference>
<proteinExistence type="inferred from homology"/>
<accession>A0A444CU64</accession>
<dbReference type="Gene3D" id="3.40.50.1110">
    <property type="entry name" value="SGNH hydrolase"/>
    <property type="match status" value="1"/>
</dbReference>
<evidence type="ECO:0000313" key="4">
    <source>
        <dbReference type="Proteomes" id="UP000287651"/>
    </source>
</evidence>
<comment type="caution">
    <text evidence="3">The sequence shown here is derived from an EMBL/GenBank/DDBJ whole genome shotgun (WGS) entry which is preliminary data.</text>
</comment>
<dbReference type="PANTHER" id="PTHR22835:SF663">
    <property type="entry name" value="LIPASE-LIKE"/>
    <property type="match status" value="1"/>
</dbReference>
<dbReference type="EMBL" id="AMZH03020871">
    <property type="protein sequence ID" value="RRT38777.1"/>
    <property type="molecule type" value="Genomic_DNA"/>
</dbReference>
<gene>
    <name evidence="3" type="ORF">B296_00058003</name>
</gene>
<comment type="similarity">
    <text evidence="1">Belongs to the 'GDSL' lipolytic enzyme family.</text>
</comment>
<organism evidence="3 4">
    <name type="scientific">Ensete ventricosum</name>
    <name type="common">Abyssinian banana</name>
    <name type="synonym">Musa ensete</name>
    <dbReference type="NCBI Taxonomy" id="4639"/>
    <lineage>
        <taxon>Eukaryota</taxon>
        <taxon>Viridiplantae</taxon>
        <taxon>Streptophyta</taxon>
        <taxon>Embryophyta</taxon>
        <taxon>Tracheophyta</taxon>
        <taxon>Spermatophyta</taxon>
        <taxon>Magnoliopsida</taxon>
        <taxon>Liliopsida</taxon>
        <taxon>Zingiberales</taxon>
        <taxon>Musaceae</taxon>
        <taxon>Ensete</taxon>
    </lineage>
</organism>
<dbReference type="PANTHER" id="PTHR22835">
    <property type="entry name" value="ZINC FINGER FYVE DOMAIN CONTAINING PROTEIN"/>
    <property type="match status" value="1"/>
</dbReference>
<evidence type="ECO:0000313" key="3">
    <source>
        <dbReference type="EMBL" id="RRT38777.1"/>
    </source>
</evidence>
<keyword evidence="2" id="KW-0325">Glycoprotein</keyword>
<dbReference type="InterPro" id="IPR001087">
    <property type="entry name" value="GDSL"/>
</dbReference>
<evidence type="ECO:0000256" key="2">
    <source>
        <dbReference type="ARBA" id="ARBA00023180"/>
    </source>
</evidence>
<evidence type="ECO:0000256" key="1">
    <source>
        <dbReference type="ARBA" id="ARBA00008668"/>
    </source>
</evidence>
<dbReference type="GO" id="GO:0016788">
    <property type="term" value="F:hydrolase activity, acting on ester bonds"/>
    <property type="evidence" value="ECO:0007669"/>
    <property type="project" value="InterPro"/>
</dbReference>
<reference evidence="3 4" key="1">
    <citation type="journal article" date="2014" name="Agronomy (Basel)">
        <title>A Draft Genome Sequence for Ensete ventricosum, the Drought-Tolerant Tree Against Hunger.</title>
        <authorList>
            <person name="Harrison J."/>
            <person name="Moore K.A."/>
            <person name="Paszkiewicz K."/>
            <person name="Jones T."/>
            <person name="Grant M."/>
            <person name="Ambacheew D."/>
            <person name="Muzemil S."/>
            <person name="Studholme D.J."/>
        </authorList>
    </citation>
    <scope>NUCLEOTIDE SEQUENCE [LARGE SCALE GENOMIC DNA]</scope>
</reference>
<protein>
    <submittedName>
        <fullName evidence="3">Uncharacterized protein</fullName>
    </submittedName>
</protein>
<dbReference type="Proteomes" id="UP000287651">
    <property type="component" value="Unassembled WGS sequence"/>
</dbReference>
<dbReference type="Pfam" id="PF00657">
    <property type="entry name" value="Lipase_GDSL"/>
    <property type="match status" value="1"/>
</dbReference>